<gene>
    <name evidence="8" type="ORF">Tco_1032359</name>
</gene>
<sequence length="375" mass="41946">MQPYPAAIFHQPPSGRMILDLRINRPFCRVCLIVVPFFFATTGQDIRDRLTGAADPLSRRNLSVAKRHGLSRNRTSDCIHPFTQATPNFLVANYAQKLQDMKKATKQEFIASLKRKSSGFSRGASIYRGVTRHHQQGRWQARIRRVARNKDLYLGTFATEEVAAEAYDIATIKFRGMNAMTNFEMNQYDVEAILAARFLFSGNTGNNISFGGGPPVYALPYDPNSTTRMYHHQSLFHHLHNTDEDNAPANTSSHEASSDLPGLKGETGHSIAKRNVKQSLFNELFQGQLKAGVDIVVMTRKRNSLLLLTRKPIKSRSLSTKVVVSSDVEKVVCIGVYVLSFSIHIAEVSIGCFEKSDIIAHLISFLSDSFPNELL</sequence>
<dbReference type="InterPro" id="IPR001471">
    <property type="entry name" value="AP2/ERF_dom"/>
</dbReference>
<keyword evidence="2" id="KW-0805">Transcription regulation</keyword>
<evidence type="ECO:0000259" key="7">
    <source>
        <dbReference type="PROSITE" id="PS51032"/>
    </source>
</evidence>
<dbReference type="SUPFAM" id="SSF54171">
    <property type="entry name" value="DNA-binding domain"/>
    <property type="match status" value="1"/>
</dbReference>
<proteinExistence type="predicted"/>
<evidence type="ECO:0000256" key="1">
    <source>
        <dbReference type="ARBA" id="ARBA00004123"/>
    </source>
</evidence>
<reference evidence="8" key="2">
    <citation type="submission" date="2022-01" db="EMBL/GenBank/DDBJ databases">
        <authorList>
            <person name="Yamashiro T."/>
            <person name="Shiraishi A."/>
            <person name="Satake H."/>
            <person name="Nakayama K."/>
        </authorList>
    </citation>
    <scope>NUCLEOTIDE SEQUENCE</scope>
</reference>
<evidence type="ECO:0000313" key="9">
    <source>
        <dbReference type="Proteomes" id="UP001151760"/>
    </source>
</evidence>
<comment type="subcellular location">
    <subcellularLocation>
        <location evidence="1">Nucleus</location>
    </subcellularLocation>
</comment>
<evidence type="ECO:0000256" key="3">
    <source>
        <dbReference type="ARBA" id="ARBA00023125"/>
    </source>
</evidence>
<name>A0ABQ5GDB1_9ASTR</name>
<keyword evidence="4" id="KW-0804">Transcription</keyword>
<comment type="caution">
    <text evidence="8">The sequence shown here is derived from an EMBL/GenBank/DDBJ whole genome shotgun (WGS) entry which is preliminary data.</text>
</comment>
<dbReference type="Gene3D" id="3.30.730.10">
    <property type="entry name" value="AP2/ERF domain"/>
    <property type="match status" value="1"/>
</dbReference>
<dbReference type="SMART" id="SM00380">
    <property type="entry name" value="AP2"/>
    <property type="match status" value="1"/>
</dbReference>
<accession>A0ABQ5GDB1</accession>
<keyword evidence="9" id="KW-1185">Reference proteome</keyword>
<evidence type="ECO:0000256" key="6">
    <source>
        <dbReference type="SAM" id="MobiDB-lite"/>
    </source>
</evidence>
<dbReference type="CDD" id="cd00018">
    <property type="entry name" value="AP2"/>
    <property type="match status" value="1"/>
</dbReference>
<evidence type="ECO:0000256" key="5">
    <source>
        <dbReference type="ARBA" id="ARBA00023242"/>
    </source>
</evidence>
<evidence type="ECO:0000256" key="4">
    <source>
        <dbReference type="ARBA" id="ARBA00023163"/>
    </source>
</evidence>
<evidence type="ECO:0000313" key="8">
    <source>
        <dbReference type="EMBL" id="GJT73073.1"/>
    </source>
</evidence>
<evidence type="ECO:0000256" key="2">
    <source>
        <dbReference type="ARBA" id="ARBA00023015"/>
    </source>
</evidence>
<dbReference type="PANTHER" id="PTHR32467:SF222">
    <property type="entry name" value="AP2-LIKE ETHYLENE-RESPONSIVE TRANSCRIPTION FACTOR AIL7"/>
    <property type="match status" value="1"/>
</dbReference>
<dbReference type="PANTHER" id="PTHR32467">
    <property type="entry name" value="AP2-LIKE ETHYLENE-RESPONSIVE TRANSCRIPTION FACTOR"/>
    <property type="match status" value="1"/>
</dbReference>
<organism evidence="8 9">
    <name type="scientific">Tanacetum coccineum</name>
    <dbReference type="NCBI Taxonomy" id="301880"/>
    <lineage>
        <taxon>Eukaryota</taxon>
        <taxon>Viridiplantae</taxon>
        <taxon>Streptophyta</taxon>
        <taxon>Embryophyta</taxon>
        <taxon>Tracheophyta</taxon>
        <taxon>Spermatophyta</taxon>
        <taxon>Magnoliopsida</taxon>
        <taxon>eudicotyledons</taxon>
        <taxon>Gunneridae</taxon>
        <taxon>Pentapetalae</taxon>
        <taxon>asterids</taxon>
        <taxon>campanulids</taxon>
        <taxon>Asterales</taxon>
        <taxon>Asteraceae</taxon>
        <taxon>Asteroideae</taxon>
        <taxon>Anthemideae</taxon>
        <taxon>Anthemidinae</taxon>
        <taxon>Tanacetum</taxon>
    </lineage>
</organism>
<keyword evidence="5" id="KW-0539">Nucleus</keyword>
<dbReference type="InterPro" id="IPR016177">
    <property type="entry name" value="DNA-bd_dom_sf"/>
</dbReference>
<protein>
    <submittedName>
        <fullName evidence="8">AP2-like ethylene-responsive transcription factor AIL6</fullName>
    </submittedName>
</protein>
<dbReference type="PROSITE" id="PS51032">
    <property type="entry name" value="AP2_ERF"/>
    <property type="match status" value="1"/>
</dbReference>
<feature type="domain" description="AP2/ERF" evidence="7">
    <location>
        <begin position="126"/>
        <end position="184"/>
    </location>
</feature>
<feature type="region of interest" description="Disordered" evidence="6">
    <location>
        <begin position="241"/>
        <end position="263"/>
    </location>
</feature>
<dbReference type="Proteomes" id="UP001151760">
    <property type="component" value="Unassembled WGS sequence"/>
</dbReference>
<keyword evidence="3" id="KW-0238">DNA-binding</keyword>
<dbReference type="EMBL" id="BQNB010018318">
    <property type="protein sequence ID" value="GJT73073.1"/>
    <property type="molecule type" value="Genomic_DNA"/>
</dbReference>
<dbReference type="InterPro" id="IPR036955">
    <property type="entry name" value="AP2/ERF_dom_sf"/>
</dbReference>
<reference evidence="8" key="1">
    <citation type="journal article" date="2022" name="Int. J. Mol. Sci.">
        <title>Draft Genome of Tanacetum Coccineum: Genomic Comparison of Closely Related Tanacetum-Family Plants.</title>
        <authorList>
            <person name="Yamashiro T."/>
            <person name="Shiraishi A."/>
            <person name="Nakayama K."/>
            <person name="Satake H."/>
        </authorList>
    </citation>
    <scope>NUCLEOTIDE SEQUENCE</scope>
</reference>